<evidence type="ECO:0000313" key="5">
    <source>
        <dbReference type="EMBL" id="GLS45243.1"/>
    </source>
</evidence>
<evidence type="ECO:0000256" key="3">
    <source>
        <dbReference type="SAM" id="Phobius"/>
    </source>
</evidence>
<feature type="domain" description="Methyl-accepting transducer" evidence="4">
    <location>
        <begin position="206"/>
        <end position="456"/>
    </location>
</feature>
<dbReference type="Gene3D" id="1.10.287.950">
    <property type="entry name" value="Methyl-accepting chemotaxis protein"/>
    <property type="match status" value="1"/>
</dbReference>
<feature type="transmembrane region" description="Helical" evidence="3">
    <location>
        <begin position="42"/>
        <end position="63"/>
    </location>
</feature>
<dbReference type="InterPro" id="IPR004089">
    <property type="entry name" value="MCPsignal_dom"/>
</dbReference>
<protein>
    <submittedName>
        <fullName evidence="5 6">Chemotaxis protein</fullName>
    </submittedName>
</protein>
<evidence type="ECO:0000256" key="1">
    <source>
        <dbReference type="ARBA" id="ARBA00023224"/>
    </source>
</evidence>
<feature type="transmembrane region" description="Helical" evidence="3">
    <location>
        <begin position="69"/>
        <end position="86"/>
    </location>
</feature>
<evidence type="ECO:0000313" key="8">
    <source>
        <dbReference type="Proteomes" id="UP001156881"/>
    </source>
</evidence>
<dbReference type="PANTHER" id="PTHR32089:SF112">
    <property type="entry name" value="LYSOZYME-LIKE PROTEIN-RELATED"/>
    <property type="match status" value="1"/>
</dbReference>
<evidence type="ECO:0000313" key="7">
    <source>
        <dbReference type="Proteomes" id="UP000517759"/>
    </source>
</evidence>
<sequence>MTQTASLDSLRRSFLPFMIGLLAVLTVIVVVVAWWASAQPVLLTITAMMMSAVVALSAAATGASTATRHLSASAMMGLVGLLVFSASGTHLHIDLHMIFFAALAVVAGWCCWSSILVATGVVAIHHLGLNVVYPAAVFPDGADFMRVMLHAVVLVIEAGALALAAVQLTKAFSATEAAARQAANSAAAERQTEMVARQTRGLEHYRQQSLGEVVADFRTALIAIERQVDQETTSMQHTALALSRVADEARLHAGRAEVTASKTAQNVVSASAGAEELTVSINEIAGQSGQARSLIERMNQIAISTGQDVRHLAGLAEQIEAVIGLIKSIADQTNLLALNATIEAARAGAAGRGFAVVAAEVKALSNQTMKAADEIVGQIAAIQVSTSRTVASVEAIELATQEVASLTYSIAASVEQQNSATGEISRTISRVAEGSSVAHEVAATVSQATSDTQRYSETALRASEALKSVASDLAQSIAGFNDRVSVPAKERRNAMRVEINEAASLLVEGHDHPVTLIEISETGARIGRLPPLSQGRTVELRLGDGQRIAGTIVWIADGEAGIQLQSRLQHPALSSVTASLAA</sequence>
<dbReference type="Proteomes" id="UP000517759">
    <property type="component" value="Unassembled WGS sequence"/>
</dbReference>
<reference evidence="6 7" key="3">
    <citation type="submission" date="2020-08" db="EMBL/GenBank/DDBJ databases">
        <title>Genomic Encyclopedia of Type Strains, Phase IV (KMG-IV): sequencing the most valuable type-strain genomes for metagenomic binning, comparative biology and taxonomic classification.</title>
        <authorList>
            <person name="Goeker M."/>
        </authorList>
    </citation>
    <scope>NUCLEOTIDE SEQUENCE [LARGE SCALE GENOMIC DNA]</scope>
    <source>
        <strain evidence="6 7">DSM 24105</strain>
    </source>
</reference>
<dbReference type="EMBL" id="BSPG01000019">
    <property type="protein sequence ID" value="GLS45243.1"/>
    <property type="molecule type" value="Genomic_DNA"/>
</dbReference>
<reference evidence="5" key="4">
    <citation type="submission" date="2023-01" db="EMBL/GenBank/DDBJ databases">
        <title>Draft genome sequence of Methylobacterium brachythecii strain NBRC 107710.</title>
        <authorList>
            <person name="Sun Q."/>
            <person name="Mori K."/>
        </authorList>
    </citation>
    <scope>NUCLEOTIDE SEQUENCE</scope>
    <source>
        <strain evidence="5">NBRC 107710</strain>
    </source>
</reference>
<dbReference type="GO" id="GO:0035438">
    <property type="term" value="F:cyclic-di-GMP binding"/>
    <property type="evidence" value="ECO:0007669"/>
    <property type="project" value="InterPro"/>
</dbReference>
<dbReference type="SMART" id="SM00283">
    <property type="entry name" value="MA"/>
    <property type="match status" value="1"/>
</dbReference>
<dbReference type="SUPFAM" id="SSF58104">
    <property type="entry name" value="Methyl-accepting chemotaxis protein (MCP) signaling domain"/>
    <property type="match status" value="1"/>
</dbReference>
<keyword evidence="1 2" id="KW-0807">Transducer</keyword>
<dbReference type="Pfam" id="PF00015">
    <property type="entry name" value="MCPsignal"/>
    <property type="match status" value="1"/>
</dbReference>
<keyword evidence="3" id="KW-0812">Transmembrane</keyword>
<dbReference type="EMBL" id="JACIDN010000001">
    <property type="protein sequence ID" value="MBB3901131.1"/>
    <property type="molecule type" value="Genomic_DNA"/>
</dbReference>
<feature type="transmembrane region" description="Helical" evidence="3">
    <location>
        <begin position="14"/>
        <end position="35"/>
    </location>
</feature>
<dbReference type="PROSITE" id="PS50111">
    <property type="entry name" value="CHEMOTAXIS_TRANSDUC_2"/>
    <property type="match status" value="1"/>
</dbReference>
<accession>A0A7W6F5R1</accession>
<feature type="transmembrane region" description="Helical" evidence="3">
    <location>
        <begin position="98"/>
        <end position="127"/>
    </location>
</feature>
<dbReference type="Gene3D" id="2.40.10.220">
    <property type="entry name" value="predicted glycosyltransferase like domains"/>
    <property type="match status" value="1"/>
</dbReference>
<dbReference type="PANTHER" id="PTHR32089">
    <property type="entry name" value="METHYL-ACCEPTING CHEMOTAXIS PROTEIN MCPB"/>
    <property type="match status" value="1"/>
</dbReference>
<evidence type="ECO:0000259" key="4">
    <source>
        <dbReference type="PROSITE" id="PS50111"/>
    </source>
</evidence>
<comment type="caution">
    <text evidence="6">The sequence shown here is derived from an EMBL/GenBank/DDBJ whole genome shotgun (WGS) entry which is preliminary data.</text>
</comment>
<dbReference type="SUPFAM" id="SSF141371">
    <property type="entry name" value="PilZ domain-like"/>
    <property type="match status" value="1"/>
</dbReference>
<organism evidence="6 7">
    <name type="scientific">Methylobacterium brachythecii</name>
    <dbReference type="NCBI Taxonomy" id="1176177"/>
    <lineage>
        <taxon>Bacteria</taxon>
        <taxon>Pseudomonadati</taxon>
        <taxon>Pseudomonadota</taxon>
        <taxon>Alphaproteobacteria</taxon>
        <taxon>Hyphomicrobiales</taxon>
        <taxon>Methylobacteriaceae</taxon>
        <taxon>Methylobacterium</taxon>
    </lineage>
</organism>
<dbReference type="AlphaFoldDB" id="A0A7W6F5R1"/>
<dbReference type="Pfam" id="PF07238">
    <property type="entry name" value="PilZ"/>
    <property type="match status" value="1"/>
</dbReference>
<keyword evidence="8" id="KW-1185">Reference proteome</keyword>
<dbReference type="InterPro" id="IPR009875">
    <property type="entry name" value="PilZ_domain"/>
</dbReference>
<evidence type="ECO:0000256" key="2">
    <source>
        <dbReference type="PROSITE-ProRule" id="PRU00284"/>
    </source>
</evidence>
<dbReference type="RefSeq" id="WP_183501886.1">
    <property type="nucleotide sequence ID" value="NZ_BSPG01000019.1"/>
</dbReference>
<proteinExistence type="predicted"/>
<dbReference type="Proteomes" id="UP001156881">
    <property type="component" value="Unassembled WGS sequence"/>
</dbReference>
<keyword evidence="3" id="KW-0472">Membrane</keyword>
<name>A0A7W6F5R1_9HYPH</name>
<dbReference type="GO" id="GO:0016020">
    <property type="term" value="C:membrane"/>
    <property type="evidence" value="ECO:0007669"/>
    <property type="project" value="InterPro"/>
</dbReference>
<reference evidence="5" key="1">
    <citation type="journal article" date="2014" name="Int. J. Syst. Evol. Microbiol.">
        <title>Complete genome of a new Firmicutes species belonging to the dominant human colonic microbiota ('Ruminococcus bicirculans') reveals two chromosomes and a selective capacity to utilize plant glucans.</title>
        <authorList>
            <consortium name="NISC Comparative Sequencing Program"/>
            <person name="Wegmann U."/>
            <person name="Louis P."/>
            <person name="Goesmann A."/>
            <person name="Henrissat B."/>
            <person name="Duncan S.H."/>
            <person name="Flint H.J."/>
        </authorList>
    </citation>
    <scope>NUCLEOTIDE SEQUENCE</scope>
    <source>
        <strain evidence="5">NBRC 107710</strain>
    </source>
</reference>
<keyword evidence="3" id="KW-1133">Transmembrane helix</keyword>
<gene>
    <name evidence="5" type="ORF">GCM10007884_32320</name>
    <name evidence="6" type="ORF">GGR33_000611</name>
</gene>
<reference evidence="8" key="2">
    <citation type="journal article" date="2019" name="Int. J. Syst. Evol. Microbiol.">
        <title>The Global Catalogue of Microorganisms (GCM) 10K type strain sequencing project: providing services to taxonomists for standard genome sequencing and annotation.</title>
        <authorList>
            <consortium name="The Broad Institute Genomics Platform"/>
            <consortium name="The Broad Institute Genome Sequencing Center for Infectious Disease"/>
            <person name="Wu L."/>
            <person name="Ma J."/>
        </authorList>
    </citation>
    <scope>NUCLEOTIDE SEQUENCE [LARGE SCALE GENOMIC DNA]</scope>
    <source>
        <strain evidence="8">NBRC 107710</strain>
    </source>
</reference>
<dbReference type="GO" id="GO:0007165">
    <property type="term" value="P:signal transduction"/>
    <property type="evidence" value="ECO:0007669"/>
    <property type="project" value="UniProtKB-KW"/>
</dbReference>
<evidence type="ECO:0000313" key="6">
    <source>
        <dbReference type="EMBL" id="MBB3901131.1"/>
    </source>
</evidence>
<feature type="transmembrane region" description="Helical" evidence="3">
    <location>
        <begin position="147"/>
        <end position="166"/>
    </location>
</feature>